<evidence type="ECO:0000313" key="2">
    <source>
        <dbReference type="EMBL" id="MBB3224415.1"/>
    </source>
</evidence>
<evidence type="ECO:0008006" key="6">
    <source>
        <dbReference type="Google" id="ProtNLM"/>
    </source>
</evidence>
<dbReference type="RefSeq" id="WP_137314090.1">
    <property type="nucleotide sequence ID" value="NZ_CP040017.1"/>
</dbReference>
<gene>
    <name evidence="3" type="ORF">FCL38_12970</name>
    <name evidence="2" type="ORF">FHS02_005279</name>
</gene>
<keyword evidence="1" id="KW-0732">Signal</keyword>
<sequence length="104" mass="10633">MKTMMTIVMAVALAGCALPTTDVKTGSLRPALAVQGAPAGALLYVDGIQIGEAALYDGKARKVMIEEGAHRIEVKQGATLLHTQQIFAGAGETAVVVVGAEGLK</sequence>
<name>A0A4P8HNE4_9BURK</name>
<accession>A0A4P8HNE4</accession>
<evidence type="ECO:0000313" key="3">
    <source>
        <dbReference type="EMBL" id="QCP11227.1"/>
    </source>
</evidence>
<dbReference type="Proteomes" id="UP000584325">
    <property type="component" value="Unassembled WGS sequence"/>
</dbReference>
<reference evidence="3 4" key="1">
    <citation type="submission" date="2019-05" db="EMBL/GenBank/DDBJ databases">
        <title>Draft Genome Sequences of Six Type Strains of the Genus Massilia.</title>
        <authorList>
            <person name="Miess H."/>
            <person name="Frediansyhah A."/>
            <person name="Gross H."/>
        </authorList>
    </citation>
    <scope>NUCLEOTIDE SEQUENCE [LARGE SCALE GENOMIC DNA]</scope>
    <source>
        <strain evidence="3 4">DSMZ 26121</strain>
    </source>
</reference>
<feature type="signal peptide" evidence="1">
    <location>
        <begin position="1"/>
        <end position="17"/>
    </location>
</feature>
<dbReference type="EMBL" id="CP040017">
    <property type="protein sequence ID" value="QCP11227.1"/>
    <property type="molecule type" value="Genomic_DNA"/>
</dbReference>
<dbReference type="Proteomes" id="UP000298763">
    <property type="component" value="Chromosome"/>
</dbReference>
<feature type="chain" id="PRO_5044607260" description="PEGA domain-containing protein" evidence="1">
    <location>
        <begin position="18"/>
        <end position="104"/>
    </location>
</feature>
<dbReference type="PROSITE" id="PS51257">
    <property type="entry name" value="PROKAR_LIPOPROTEIN"/>
    <property type="match status" value="1"/>
</dbReference>
<dbReference type="OrthoDB" id="9132178at2"/>
<organism evidence="2 5">
    <name type="scientific">Pseudoduganella umbonata</name>
    <dbReference type="NCBI Taxonomy" id="864828"/>
    <lineage>
        <taxon>Bacteria</taxon>
        <taxon>Pseudomonadati</taxon>
        <taxon>Pseudomonadota</taxon>
        <taxon>Betaproteobacteria</taxon>
        <taxon>Burkholderiales</taxon>
        <taxon>Oxalobacteraceae</taxon>
        <taxon>Telluria group</taxon>
        <taxon>Pseudoduganella</taxon>
    </lineage>
</organism>
<evidence type="ECO:0000313" key="5">
    <source>
        <dbReference type="Proteomes" id="UP000584325"/>
    </source>
</evidence>
<dbReference type="AlphaFoldDB" id="A0A4P8HNE4"/>
<protein>
    <recommendedName>
        <fullName evidence="6">PEGA domain-containing protein</fullName>
    </recommendedName>
</protein>
<keyword evidence="4" id="KW-1185">Reference proteome</keyword>
<evidence type="ECO:0000256" key="1">
    <source>
        <dbReference type="SAM" id="SignalP"/>
    </source>
</evidence>
<reference evidence="2 5" key="2">
    <citation type="submission" date="2020-08" db="EMBL/GenBank/DDBJ databases">
        <title>Genomic Encyclopedia of Type Strains, Phase III (KMG-III): the genomes of soil and plant-associated and newly described type strains.</title>
        <authorList>
            <person name="Whitman W."/>
        </authorList>
    </citation>
    <scope>NUCLEOTIDE SEQUENCE [LARGE SCALE GENOMIC DNA]</scope>
    <source>
        <strain evidence="2 5">CECT 7753</strain>
    </source>
</reference>
<dbReference type="EMBL" id="JACHXS010000012">
    <property type="protein sequence ID" value="MBB3224415.1"/>
    <property type="molecule type" value="Genomic_DNA"/>
</dbReference>
<evidence type="ECO:0000313" key="4">
    <source>
        <dbReference type="Proteomes" id="UP000298763"/>
    </source>
</evidence>
<proteinExistence type="predicted"/>